<evidence type="ECO:0000256" key="4">
    <source>
        <dbReference type="ARBA" id="ARBA00023002"/>
    </source>
</evidence>
<evidence type="ECO:0000256" key="3">
    <source>
        <dbReference type="ARBA" id="ARBA00022723"/>
    </source>
</evidence>
<dbReference type="PRINTS" id="PR00385">
    <property type="entry name" value="P450"/>
</dbReference>
<evidence type="ECO:0000256" key="1">
    <source>
        <dbReference type="ARBA" id="ARBA00010617"/>
    </source>
</evidence>
<dbReference type="FunFam" id="1.10.630.10:FF:000018">
    <property type="entry name" value="Cytochrome P450 monooxygenase"/>
    <property type="match status" value="1"/>
</dbReference>
<accession>A0A0M4GBA1</accession>
<organism evidence="8 9">
    <name type="scientific">Bacillus gobiensis</name>
    <dbReference type="NCBI Taxonomy" id="1441095"/>
    <lineage>
        <taxon>Bacteria</taxon>
        <taxon>Bacillati</taxon>
        <taxon>Bacillota</taxon>
        <taxon>Bacilli</taxon>
        <taxon>Bacillales</taxon>
        <taxon>Bacillaceae</taxon>
        <taxon>Bacillus</taxon>
    </lineage>
</organism>
<dbReference type="PANTHER" id="PTHR46696:SF1">
    <property type="entry name" value="CYTOCHROME P450 YJIB-RELATED"/>
    <property type="match status" value="1"/>
</dbReference>
<evidence type="ECO:0000256" key="5">
    <source>
        <dbReference type="ARBA" id="ARBA00023004"/>
    </source>
</evidence>
<dbReference type="STRING" id="1441095.AM592_16215"/>
<comment type="similarity">
    <text evidence="1 7">Belongs to the cytochrome P450 family.</text>
</comment>
<dbReference type="InterPro" id="IPR036396">
    <property type="entry name" value="Cyt_P450_sf"/>
</dbReference>
<dbReference type="RefSeq" id="WP_053604776.1">
    <property type="nucleotide sequence ID" value="NZ_CP012600.1"/>
</dbReference>
<dbReference type="Gene3D" id="1.10.630.10">
    <property type="entry name" value="Cytochrome P450"/>
    <property type="match status" value="1"/>
</dbReference>
<reference evidence="8 9" key="2">
    <citation type="journal article" date="2016" name="Int. J. Syst. Evol. Microbiol.">
        <title>Bacillus gobiensis sp. nov., isolated from a soil sample.</title>
        <authorList>
            <person name="Liu B."/>
            <person name="Liu G.H."/>
            <person name="Cetin S."/>
            <person name="Schumann P."/>
            <person name="Pan Z.Z."/>
            <person name="Chen Q.Q."/>
        </authorList>
    </citation>
    <scope>NUCLEOTIDE SEQUENCE [LARGE SCALE GENOMIC DNA]</scope>
    <source>
        <strain evidence="8 9">FJAT-4402</strain>
    </source>
</reference>
<evidence type="ECO:0000313" key="9">
    <source>
        <dbReference type="Proteomes" id="UP000067625"/>
    </source>
</evidence>
<dbReference type="GO" id="GO:0004497">
    <property type="term" value="F:monooxygenase activity"/>
    <property type="evidence" value="ECO:0007669"/>
    <property type="project" value="UniProtKB-KW"/>
</dbReference>
<evidence type="ECO:0000256" key="7">
    <source>
        <dbReference type="RuleBase" id="RU000461"/>
    </source>
</evidence>
<dbReference type="OrthoDB" id="9801155at2"/>
<keyword evidence="6 7" id="KW-0503">Monooxygenase</keyword>
<dbReference type="GO" id="GO:0020037">
    <property type="term" value="F:heme binding"/>
    <property type="evidence" value="ECO:0007669"/>
    <property type="project" value="InterPro"/>
</dbReference>
<name>A0A0M4GBA1_9BACI</name>
<keyword evidence="3 7" id="KW-0479">Metal-binding</keyword>
<dbReference type="GO" id="GO:0005506">
    <property type="term" value="F:iron ion binding"/>
    <property type="evidence" value="ECO:0007669"/>
    <property type="project" value="InterPro"/>
</dbReference>
<evidence type="ECO:0000256" key="6">
    <source>
        <dbReference type="ARBA" id="ARBA00023033"/>
    </source>
</evidence>
<dbReference type="CDD" id="cd11032">
    <property type="entry name" value="P450_EryK-like"/>
    <property type="match status" value="1"/>
</dbReference>
<dbReference type="InterPro" id="IPR002397">
    <property type="entry name" value="Cyt_P450_B"/>
</dbReference>
<dbReference type="PRINTS" id="PR00359">
    <property type="entry name" value="BP450"/>
</dbReference>
<keyword evidence="2 7" id="KW-0349">Heme</keyword>
<dbReference type="Pfam" id="PF00067">
    <property type="entry name" value="p450"/>
    <property type="match status" value="1"/>
</dbReference>
<sequence>MASEQNIKKAERYATLIPMKELRSKEDQLYPFSVYGRLRKETPVRYDESRGCWDVFRYDDVHFVLKNPKLFSSQRGGESGFQGSILTMDPPRHSKMRNLVNKAFTPKAIRNLEKRIEDVTTYLIDQVKENERMDIVHDLAGPLPVIIIAELLGVPAKDRELFKTSSDILVAGAEDDSEKAFERMAQKRKEGSEFLRDYFIKIIEERKAHPEEDLISLLLSAEIDGEKLTEDEILAFSILLLVAGNETTTNLITNAVRYLVEDKKIQEHARADLSLIQNLVEETLRFYPPIQAIGRVVKEDVEIGGQFIQKGSQVVSWVASANRDEDKFEEADRFLLERKSNPHMSFGFGIHFCLGAPLARQEGAIVLSTLLKKFSDLSKFEETALEPIQSPFVFGVKNLLVQMKK</sequence>
<gene>
    <name evidence="8" type="ORF">AM592_16215</name>
</gene>
<evidence type="ECO:0000313" key="8">
    <source>
        <dbReference type="EMBL" id="ALC82953.1"/>
    </source>
</evidence>
<dbReference type="PATRIC" id="fig|1441095.3.peg.3581"/>
<dbReference type="SUPFAM" id="SSF48264">
    <property type="entry name" value="Cytochrome P450"/>
    <property type="match status" value="1"/>
</dbReference>
<evidence type="ECO:0000256" key="2">
    <source>
        <dbReference type="ARBA" id="ARBA00022617"/>
    </source>
</evidence>
<proteinExistence type="inferred from homology"/>
<dbReference type="PANTHER" id="PTHR46696">
    <property type="entry name" value="P450, PUTATIVE (EUROFUNG)-RELATED"/>
    <property type="match status" value="1"/>
</dbReference>
<dbReference type="AlphaFoldDB" id="A0A0M4GBA1"/>
<keyword evidence="5 7" id="KW-0408">Iron</keyword>
<keyword evidence="9" id="KW-1185">Reference proteome</keyword>
<dbReference type="EMBL" id="CP012600">
    <property type="protein sequence ID" value="ALC82953.1"/>
    <property type="molecule type" value="Genomic_DNA"/>
</dbReference>
<keyword evidence="4 7" id="KW-0560">Oxidoreductase</keyword>
<reference evidence="9" key="1">
    <citation type="submission" date="2015-08" db="EMBL/GenBank/DDBJ databases">
        <title>Genome sequencing project for genomic taxonomy and phylogenomics of Bacillus-like bacteria.</title>
        <authorList>
            <person name="Liu B."/>
            <person name="Wang J."/>
            <person name="Zhu Y."/>
            <person name="Liu G."/>
            <person name="Chen Q."/>
            <person name="Chen Z."/>
            <person name="Lan J."/>
            <person name="Che J."/>
            <person name="Ge C."/>
            <person name="Shi H."/>
            <person name="Pan Z."/>
            <person name="Liu X."/>
        </authorList>
    </citation>
    <scope>NUCLEOTIDE SEQUENCE [LARGE SCALE GENOMIC DNA]</scope>
    <source>
        <strain evidence="9">FJAT-4402</strain>
    </source>
</reference>
<protein>
    <submittedName>
        <fullName evidence="8">Cytochrome</fullName>
    </submittedName>
</protein>
<dbReference type="Proteomes" id="UP000067625">
    <property type="component" value="Chromosome"/>
</dbReference>
<dbReference type="GO" id="GO:0016705">
    <property type="term" value="F:oxidoreductase activity, acting on paired donors, with incorporation or reduction of molecular oxygen"/>
    <property type="evidence" value="ECO:0007669"/>
    <property type="project" value="InterPro"/>
</dbReference>
<dbReference type="PROSITE" id="PS00086">
    <property type="entry name" value="CYTOCHROME_P450"/>
    <property type="match status" value="1"/>
</dbReference>
<dbReference type="InterPro" id="IPR001128">
    <property type="entry name" value="Cyt_P450"/>
</dbReference>
<dbReference type="InterPro" id="IPR017972">
    <property type="entry name" value="Cyt_P450_CS"/>
</dbReference>